<dbReference type="InterPro" id="IPR016164">
    <property type="entry name" value="FAD-linked_Oxase-like_C"/>
</dbReference>
<dbReference type="SUPFAM" id="SSF55103">
    <property type="entry name" value="FAD-linked oxidases, C-terminal domain"/>
    <property type="match status" value="1"/>
</dbReference>
<dbReference type="Gene3D" id="3.30.43.10">
    <property type="entry name" value="Uridine Diphospho-n-acetylenolpyruvylglucosamine Reductase, domain 2"/>
    <property type="match status" value="1"/>
</dbReference>
<dbReference type="InterPro" id="IPR016169">
    <property type="entry name" value="FAD-bd_PCMH_sub2"/>
</dbReference>
<protein>
    <submittedName>
        <fullName evidence="6">Alkyldihydroxyacetonephosphate synthase</fullName>
        <ecNumber evidence="6">2.5.1.26</ecNumber>
    </submittedName>
</protein>
<dbReference type="PANTHER" id="PTHR46568:SF1">
    <property type="entry name" value="ALKYLDIHYDROXYACETONEPHOSPHATE SYNTHASE, PEROXISOMAL"/>
    <property type="match status" value="1"/>
</dbReference>
<dbReference type="Gene3D" id="3.30.300.330">
    <property type="match status" value="1"/>
</dbReference>
<keyword evidence="3" id="KW-0274">FAD</keyword>
<evidence type="ECO:0000313" key="6">
    <source>
        <dbReference type="EMBL" id="MBP2333136.1"/>
    </source>
</evidence>
<dbReference type="Pfam" id="PF02913">
    <property type="entry name" value="FAD-oxidase_C"/>
    <property type="match status" value="1"/>
</dbReference>
<dbReference type="Gene3D" id="1.10.45.10">
    <property type="entry name" value="Vanillyl-alcohol Oxidase, Chain A, domain 4"/>
    <property type="match status" value="1"/>
</dbReference>
<evidence type="ECO:0000256" key="1">
    <source>
        <dbReference type="ARBA" id="ARBA00008000"/>
    </source>
</evidence>
<evidence type="ECO:0000256" key="4">
    <source>
        <dbReference type="ARBA" id="ARBA00023002"/>
    </source>
</evidence>
<dbReference type="SUPFAM" id="SSF56176">
    <property type="entry name" value="FAD-binding/transporter-associated domain-like"/>
    <property type="match status" value="1"/>
</dbReference>
<proteinExistence type="inferred from homology"/>
<dbReference type="PANTHER" id="PTHR46568">
    <property type="entry name" value="ALKYLDIHYDROXYACETONEPHOSPHATE SYNTHASE, PEROXISOMAL"/>
    <property type="match status" value="1"/>
</dbReference>
<evidence type="ECO:0000256" key="3">
    <source>
        <dbReference type="ARBA" id="ARBA00022827"/>
    </source>
</evidence>
<accession>A0ABS4U9B7</accession>
<organism evidence="6 7">
    <name type="scientific">Corynebacterium freneyi</name>
    <dbReference type="NCBI Taxonomy" id="134034"/>
    <lineage>
        <taxon>Bacteria</taxon>
        <taxon>Bacillati</taxon>
        <taxon>Actinomycetota</taxon>
        <taxon>Actinomycetes</taxon>
        <taxon>Mycobacteriales</taxon>
        <taxon>Corynebacteriaceae</taxon>
        <taxon>Corynebacterium</taxon>
    </lineage>
</organism>
<comment type="caution">
    <text evidence="6">The sequence shown here is derived from an EMBL/GenBank/DDBJ whole genome shotgun (WGS) entry which is preliminary data.</text>
</comment>
<dbReference type="InterPro" id="IPR016171">
    <property type="entry name" value="Vanillyl_alc_oxidase_C-sub2"/>
</dbReference>
<keyword evidence="4" id="KW-0560">Oxidoreductase</keyword>
<gene>
    <name evidence="6" type="ORF">JOF33_001835</name>
</gene>
<feature type="domain" description="FAD-binding PCMH-type" evidence="5">
    <location>
        <begin position="105"/>
        <end position="287"/>
    </location>
</feature>
<dbReference type="EMBL" id="JAGINY010000001">
    <property type="protein sequence ID" value="MBP2333136.1"/>
    <property type="molecule type" value="Genomic_DNA"/>
</dbReference>
<dbReference type="InterPro" id="IPR004113">
    <property type="entry name" value="FAD-bd_oxidored_4_C"/>
</dbReference>
<dbReference type="PROSITE" id="PS51387">
    <property type="entry name" value="FAD_PCMH"/>
    <property type="match status" value="1"/>
</dbReference>
<comment type="similarity">
    <text evidence="1">Belongs to the FAD-binding oxidoreductase/transferase type 4 family.</text>
</comment>
<keyword evidence="6" id="KW-0808">Transferase</keyword>
<dbReference type="RefSeq" id="WP_244979553.1">
    <property type="nucleotide sequence ID" value="NZ_CP047357.1"/>
</dbReference>
<dbReference type="Proteomes" id="UP001519305">
    <property type="component" value="Unassembled WGS sequence"/>
</dbReference>
<dbReference type="InterPro" id="IPR025650">
    <property type="entry name" value="Alkyl-DHAP_Synthase"/>
</dbReference>
<dbReference type="InterPro" id="IPR016167">
    <property type="entry name" value="FAD-bd_PCMH_sub1"/>
</dbReference>
<sequence length="541" mass="57100">MSSRESIGVPRPPMEFNLWGTADEAKPLSRGVRTLLTKAFGVDKPLPRIPEGDVAITESRLAPDDIAALADIVGADRVTTDFTQKLRRARGKSYPDLIGWRLGGTHDVPDAVVAPATDDEVLDILRWCSREKVAVVPFGGGTSVVGGVDPVRGTMRAVISLDLVLFDDVTDVDAESGLATLGAGLTGPAAEFLLADHGLQLGHYPQSFPYATIGGYAATRSSGQSSAGYGRFDDMVRSFTVVTPSGILEVGAASPATAAGPDLRELFLGSEGIFGVITRVRLRVHPIPEVKRYEAFSFPSFDAGVAGVRAVTQAGAGPTVIRLSDEIESSLNLTSDEAIGDASQAPEGCLCLTMFEGTADHAASRHAETRALLIAAGGTPVGEAPVRSWEQGRFGTPVLRDALLDNGALCETLETATDWSNVARLKKAVTRALADALRETGTMTLTMCHVSHVYRDGCSLYFTVLAARGDDPDAQWRAAKDAACRAIVANGGTITHHHSVGVDHAPYLRDEIGDLGIAVLRAAKRELDPAGIMNPGKLLEA</sequence>
<name>A0ABS4U9B7_9CORY</name>
<dbReference type="GO" id="GO:0008609">
    <property type="term" value="F:alkylglycerone-phosphate synthase activity"/>
    <property type="evidence" value="ECO:0007669"/>
    <property type="project" value="UniProtKB-EC"/>
</dbReference>
<evidence type="ECO:0000256" key="2">
    <source>
        <dbReference type="ARBA" id="ARBA00022630"/>
    </source>
</evidence>
<keyword evidence="2" id="KW-0285">Flavoprotein</keyword>
<dbReference type="Gene3D" id="3.30.70.3450">
    <property type="match status" value="1"/>
</dbReference>
<dbReference type="InterPro" id="IPR006094">
    <property type="entry name" value="Oxid_FAD_bind_N"/>
</dbReference>
<dbReference type="EC" id="2.5.1.26" evidence="6"/>
<keyword evidence="7" id="KW-1185">Reference proteome</keyword>
<reference evidence="6 7" key="1">
    <citation type="submission" date="2021-03" db="EMBL/GenBank/DDBJ databases">
        <title>Sequencing the genomes of 1000 actinobacteria strains.</title>
        <authorList>
            <person name="Klenk H.-P."/>
        </authorList>
    </citation>
    <scope>NUCLEOTIDE SEQUENCE [LARGE SCALE GENOMIC DNA]</scope>
    <source>
        <strain evidence="6 7">DSM 44506</strain>
    </source>
</reference>
<evidence type="ECO:0000259" key="5">
    <source>
        <dbReference type="PROSITE" id="PS51387"/>
    </source>
</evidence>
<dbReference type="Gene3D" id="3.30.465.10">
    <property type="match status" value="1"/>
</dbReference>
<dbReference type="InterPro" id="IPR016166">
    <property type="entry name" value="FAD-bd_PCMH"/>
</dbReference>
<evidence type="ECO:0000313" key="7">
    <source>
        <dbReference type="Proteomes" id="UP001519305"/>
    </source>
</evidence>
<dbReference type="Pfam" id="PF01565">
    <property type="entry name" value="FAD_binding_4"/>
    <property type="match status" value="1"/>
</dbReference>
<dbReference type="InterPro" id="IPR036318">
    <property type="entry name" value="FAD-bd_PCMH-like_sf"/>
</dbReference>